<proteinExistence type="predicted"/>
<gene>
    <name evidence="4" type="primary">garA_1</name>
    <name evidence="4" type="ORF">CIB50_0000980</name>
</gene>
<accession>A0A7D7Q2X0</accession>
<dbReference type="Pfam" id="PF12401">
    <property type="entry name" value="FhaA_N"/>
    <property type="match status" value="1"/>
</dbReference>
<dbReference type="RefSeq" id="WP_094393415.1">
    <property type="nucleotide sequence ID" value="NZ_CP059343.1"/>
</dbReference>
<dbReference type="SUPFAM" id="SSF49879">
    <property type="entry name" value="SMAD/FHA domain"/>
    <property type="match status" value="1"/>
</dbReference>
<dbReference type="AlphaFoldDB" id="A0A7D7Q2X0"/>
<dbReference type="InterPro" id="IPR050923">
    <property type="entry name" value="Cell_Proc_Reg/RNA_Proc"/>
</dbReference>
<reference evidence="5" key="1">
    <citation type="submission" date="2017-08" db="EMBL/GenBank/DDBJ databases">
        <title>Draft Genome Sequence of Kocuria varians 80.</title>
        <authorList>
            <person name="Minaev M."/>
            <person name="Kurbakov K.A."/>
            <person name="Solodovnikova G.I."/>
            <person name="Kuznetsova O.A."/>
            <person name="Lisitsyn A.B."/>
        </authorList>
    </citation>
    <scope>NUCLEOTIDE SEQUENCE [LARGE SCALE GENOMIC DNA]</scope>
    <source>
        <strain evidence="5">80</strain>
    </source>
</reference>
<dbReference type="KEGG" id="kvr:CIB50_0000980"/>
<dbReference type="PANTHER" id="PTHR23308">
    <property type="entry name" value="NUCLEAR INHIBITOR OF PROTEIN PHOSPHATASE-1"/>
    <property type="match status" value="1"/>
</dbReference>
<evidence type="ECO:0000259" key="3">
    <source>
        <dbReference type="PROSITE" id="PS50006"/>
    </source>
</evidence>
<dbReference type="InterPro" id="IPR008984">
    <property type="entry name" value="SMAD_FHA_dom_sf"/>
</dbReference>
<evidence type="ECO:0000313" key="5">
    <source>
        <dbReference type="Proteomes" id="UP000216825"/>
    </source>
</evidence>
<evidence type="ECO:0000256" key="2">
    <source>
        <dbReference type="SAM" id="MobiDB-lite"/>
    </source>
</evidence>
<protein>
    <submittedName>
        <fullName evidence="4">Glycogen accumulation regulator GarA</fullName>
    </submittedName>
</protein>
<feature type="compositionally biased region" description="Polar residues" evidence="2">
    <location>
        <begin position="122"/>
        <end position="135"/>
    </location>
</feature>
<reference evidence="4 5" key="2">
    <citation type="submission" date="2020-07" db="EMBL/GenBank/DDBJ databases">
        <title>Genome of starter culture bacteria Kocuria salsicia reveals its technological properties and safety for usage in meat industry.</title>
        <authorList>
            <person name="Michael M."/>
            <person name="Konstantin K."/>
            <person name="Evgenii K."/>
            <person name="Galina S."/>
            <person name="Oksana K."/>
            <person name="Andrei L."/>
        </authorList>
    </citation>
    <scope>NUCLEOTIDE SEQUENCE [LARGE SCALE GENOMIC DNA]</scope>
    <source>
        <strain evidence="4 5">80</strain>
    </source>
</reference>
<organism evidence="4 5">
    <name type="scientific">Kocuria varians</name>
    <name type="common">Micrococcus varians</name>
    <dbReference type="NCBI Taxonomy" id="1272"/>
    <lineage>
        <taxon>Bacteria</taxon>
        <taxon>Bacillati</taxon>
        <taxon>Actinomycetota</taxon>
        <taxon>Actinomycetes</taxon>
        <taxon>Micrococcales</taxon>
        <taxon>Micrococcaceae</taxon>
        <taxon>Kocuria</taxon>
    </lineage>
</organism>
<keyword evidence="1" id="KW-0597">Phosphoprotein</keyword>
<name>A0A7D7Q2X0_KOCVA</name>
<dbReference type="Gene3D" id="3.30.2320.60">
    <property type="entry name" value="FhaA, phosphopeptide-binding domain (DUF3662)"/>
    <property type="match status" value="1"/>
</dbReference>
<feature type="region of interest" description="Disordered" evidence="2">
    <location>
        <begin position="118"/>
        <end position="178"/>
    </location>
</feature>
<dbReference type="InterPro" id="IPR000253">
    <property type="entry name" value="FHA_dom"/>
</dbReference>
<evidence type="ECO:0000256" key="1">
    <source>
        <dbReference type="ARBA" id="ARBA00022553"/>
    </source>
</evidence>
<feature type="domain" description="FHA" evidence="3">
    <location>
        <begin position="201"/>
        <end position="250"/>
    </location>
</feature>
<dbReference type="Pfam" id="PF00498">
    <property type="entry name" value="FHA"/>
    <property type="match status" value="1"/>
</dbReference>
<dbReference type="PROSITE" id="PS50006">
    <property type="entry name" value="FHA_DOMAIN"/>
    <property type="match status" value="1"/>
</dbReference>
<dbReference type="SMART" id="SM00240">
    <property type="entry name" value="FHA"/>
    <property type="match status" value="1"/>
</dbReference>
<dbReference type="EMBL" id="CP059343">
    <property type="protein sequence ID" value="QMS56277.1"/>
    <property type="molecule type" value="Genomic_DNA"/>
</dbReference>
<dbReference type="InterPro" id="IPR042287">
    <property type="entry name" value="FhaA_N_sf"/>
</dbReference>
<keyword evidence="5" id="KW-1185">Reference proteome</keyword>
<dbReference type="InterPro" id="IPR022128">
    <property type="entry name" value="FhaA_N"/>
</dbReference>
<dbReference type="Gene3D" id="2.60.200.20">
    <property type="match status" value="1"/>
</dbReference>
<dbReference type="Proteomes" id="UP000216825">
    <property type="component" value="Chromosome"/>
</dbReference>
<sequence length="280" mass="30054">MGFWTGLENGIEKAVRTAFTAGSRKRVEAVEIASALRRELDQESFTVSGGRTMAPNVFTVEFSDDDFPRAQEWGVQLAEELCDVVIRHARSQAYTLQGAVRVSFTRNSELEAGNFDVVPSFERTSTPQAPANAGTSARAPQPPAPAPHAPARTTRDGRTTTSASGYASAGPADHEAPAPALRQVPVIEVGSERFSLNADSVSVGRSSQADITVEDTGVSRKHLEIRRQGSNFLAVDLGSTNGSYVDGQKIQGRAQLVDGSVITMGRTRLVFRLLVPKEGR</sequence>
<evidence type="ECO:0000313" key="4">
    <source>
        <dbReference type="EMBL" id="QMS56277.1"/>
    </source>
</evidence>
<dbReference type="CDD" id="cd00060">
    <property type="entry name" value="FHA"/>
    <property type="match status" value="1"/>
</dbReference>